<keyword evidence="2" id="KW-1185">Reference proteome</keyword>
<reference evidence="1" key="1">
    <citation type="submission" date="2019-04" db="EMBL/GenBank/DDBJ databases">
        <title>Microbes associate with the intestines of laboratory mice.</title>
        <authorList>
            <person name="Navarre W."/>
            <person name="Wong E."/>
            <person name="Huang K."/>
            <person name="Tropini C."/>
            <person name="Ng K."/>
            <person name="Yu B."/>
        </authorList>
    </citation>
    <scope>NUCLEOTIDE SEQUENCE</scope>
    <source>
        <strain evidence="1">NM73_A23</strain>
    </source>
</reference>
<comment type="caution">
    <text evidence="1">The sequence shown here is derived from an EMBL/GenBank/DDBJ whole genome shotgun (WGS) entry which is preliminary data.</text>
</comment>
<name>A0AC61QLK6_9BACT</name>
<dbReference type="EMBL" id="SRZC01000036">
    <property type="protein sequence ID" value="TGX79825.1"/>
    <property type="molecule type" value="Genomic_DNA"/>
</dbReference>
<organism evidence="1 2">
    <name type="scientific">Palleniella muris</name>
    <dbReference type="NCBI Taxonomy" id="3038145"/>
    <lineage>
        <taxon>Bacteria</taxon>
        <taxon>Pseudomonadati</taxon>
        <taxon>Bacteroidota</taxon>
        <taxon>Bacteroidia</taxon>
        <taxon>Bacteroidales</taxon>
        <taxon>Prevotellaceae</taxon>
        <taxon>Palleniella</taxon>
    </lineage>
</organism>
<proteinExistence type="predicted"/>
<sequence length="420" mass="46825">MMLSKFLAKQIYNNSGDTKKVSLPAVRIATLGMAIGLAVMIVSVAVVFGFKHTIRDKVIGFGSHIVVQNFSNIQNDNMMQICVSDSMISVLQKAPDINHIQRYAIKQGLLKTDTDFLGVVLKGVGTEWDSTFIAENIIDGTIPKFIYNKNTQPTQSQILISKIMADKLGVKVKDKLFAYFLGNNDVRMRRFVISGIYQTNLTKYDEATVFCDLNTVQKLNGWDSDEVSGVEMTVKNFSNIDETAKWMIHKVNRTKDSYGNTLVSSTIQEINPQIFSWLDLLDLNVWIILALMVCVASVTMISGLLIIILERVPMIGILKALGSRNSFIRHTFLWFGMFIMAKGLIIGNILGIGICLLQKWTGLVKLDPTTYYVSEVPVELNITTILLLNAGTFIICTLVLVVPSFLVSHIHPAKTIKFGE</sequence>
<accession>A0AC61QLK6</accession>
<gene>
    <name evidence="1" type="ORF">E5358_14415</name>
</gene>
<evidence type="ECO:0000313" key="2">
    <source>
        <dbReference type="Proteomes" id="UP000308886"/>
    </source>
</evidence>
<protein>
    <submittedName>
        <fullName evidence="1">ABC transporter permease</fullName>
    </submittedName>
</protein>
<dbReference type="Proteomes" id="UP000308886">
    <property type="component" value="Unassembled WGS sequence"/>
</dbReference>
<evidence type="ECO:0000313" key="1">
    <source>
        <dbReference type="EMBL" id="TGX79825.1"/>
    </source>
</evidence>